<evidence type="ECO:0000313" key="1">
    <source>
        <dbReference type="EMBL" id="NME62871.1"/>
    </source>
</evidence>
<gene>
    <name evidence="1" type="ORF">HF844_08755</name>
</gene>
<reference evidence="1 2" key="1">
    <citation type="submission" date="2020-04" db="EMBL/GenBank/DDBJ databases">
        <authorList>
            <person name="Hitch T.C.A."/>
            <person name="Wylensek D."/>
            <person name="Clavel T."/>
        </authorList>
    </citation>
    <scope>NUCLEOTIDE SEQUENCE [LARGE SCALE GENOMIC DNA]</scope>
    <source>
        <strain evidence="1 2">BSM-130-P53-3C</strain>
    </source>
</reference>
<dbReference type="AlphaFoldDB" id="A0A7X9NS92"/>
<evidence type="ECO:0000313" key="2">
    <source>
        <dbReference type="Proteomes" id="UP000588369"/>
    </source>
</evidence>
<dbReference type="EMBL" id="JABAGI010000020">
    <property type="protein sequence ID" value="NME62871.1"/>
    <property type="molecule type" value="Genomic_DNA"/>
</dbReference>
<sequence>MDHTDYPLAQTVEHPITGLLGIFPPLGCRDGGAFCETEIFADSRITGGYDILDAFNR</sequence>
<accession>A0A7X9NS92</accession>
<proteinExistence type="predicted"/>
<comment type="caution">
    <text evidence="1">The sequence shown here is derived from an EMBL/GenBank/DDBJ whole genome shotgun (WGS) entry which is preliminary data.</text>
</comment>
<dbReference type="RefSeq" id="WP_168984611.1">
    <property type="nucleotide sequence ID" value="NZ_JABAGI010000020.1"/>
</dbReference>
<dbReference type="Proteomes" id="UP000588369">
    <property type="component" value="Unassembled WGS sequence"/>
</dbReference>
<name>A0A7X9NS92_9BIFI</name>
<organism evidence="1 2">
    <name type="scientific">Bifidobacterium thermophilum</name>
    <dbReference type="NCBI Taxonomy" id="33905"/>
    <lineage>
        <taxon>Bacteria</taxon>
        <taxon>Bacillati</taxon>
        <taxon>Actinomycetota</taxon>
        <taxon>Actinomycetes</taxon>
        <taxon>Bifidobacteriales</taxon>
        <taxon>Bifidobacteriaceae</taxon>
        <taxon>Bifidobacterium</taxon>
    </lineage>
</organism>
<protein>
    <submittedName>
        <fullName evidence="1">Uncharacterized protein</fullName>
    </submittedName>
</protein>